<name>E5R1J9_ARTGP</name>
<dbReference type="OMA" id="IEDMKFC"/>
<feature type="region of interest" description="Disordered" evidence="1">
    <location>
        <begin position="1"/>
        <end position="70"/>
    </location>
</feature>
<dbReference type="VEuPathDB" id="FungiDB:MGYG_01562"/>
<dbReference type="RefSeq" id="XP_003177487.1">
    <property type="nucleotide sequence ID" value="XM_003177439.1"/>
</dbReference>
<proteinExistence type="predicted"/>
<accession>E5R1J9</accession>
<evidence type="ECO:0000313" key="2">
    <source>
        <dbReference type="EMBL" id="EFQ98535.1"/>
    </source>
</evidence>
<keyword evidence="3" id="KW-1185">Reference proteome</keyword>
<dbReference type="Proteomes" id="UP000002669">
    <property type="component" value="Unassembled WGS sequence"/>
</dbReference>
<gene>
    <name evidence="2" type="ORF">MGYG_01562</name>
</gene>
<organism evidence="3">
    <name type="scientific">Arthroderma gypseum (strain ATCC MYA-4604 / CBS 118893)</name>
    <name type="common">Microsporum gypseum</name>
    <dbReference type="NCBI Taxonomy" id="535722"/>
    <lineage>
        <taxon>Eukaryota</taxon>
        <taxon>Fungi</taxon>
        <taxon>Dikarya</taxon>
        <taxon>Ascomycota</taxon>
        <taxon>Pezizomycotina</taxon>
        <taxon>Eurotiomycetes</taxon>
        <taxon>Eurotiomycetidae</taxon>
        <taxon>Onygenales</taxon>
        <taxon>Arthrodermataceae</taxon>
        <taxon>Nannizzia</taxon>
    </lineage>
</organism>
<reference evidence="3" key="1">
    <citation type="journal article" date="2012" name="MBio">
        <title>Comparative genome analysis of Trichophyton rubrum and related dermatophytes reveals candidate genes involved in infection.</title>
        <authorList>
            <person name="Martinez D.A."/>
            <person name="Oliver B.G."/>
            <person name="Graeser Y."/>
            <person name="Goldberg J.M."/>
            <person name="Li W."/>
            <person name="Martinez-Rossi N.M."/>
            <person name="Monod M."/>
            <person name="Shelest E."/>
            <person name="Barton R.C."/>
            <person name="Birch E."/>
            <person name="Brakhage A.A."/>
            <person name="Chen Z."/>
            <person name="Gurr S.J."/>
            <person name="Heiman D."/>
            <person name="Heitman J."/>
            <person name="Kosti I."/>
            <person name="Rossi A."/>
            <person name="Saif S."/>
            <person name="Samalova M."/>
            <person name="Saunders C.W."/>
            <person name="Shea T."/>
            <person name="Summerbell R.C."/>
            <person name="Xu J."/>
            <person name="Young S."/>
            <person name="Zeng Q."/>
            <person name="Birren B.W."/>
            <person name="Cuomo C.A."/>
            <person name="White T.C."/>
        </authorList>
    </citation>
    <scope>NUCLEOTIDE SEQUENCE [LARGE SCALE GENOMIC DNA]</scope>
    <source>
        <strain evidence="3">ATCC MYA-4604 / CBS 118893</strain>
    </source>
</reference>
<dbReference type="OrthoDB" id="4173976at2759"/>
<evidence type="ECO:0000256" key="1">
    <source>
        <dbReference type="SAM" id="MobiDB-lite"/>
    </source>
</evidence>
<dbReference type="EMBL" id="DS989822">
    <property type="protein sequence ID" value="EFQ98535.1"/>
    <property type="molecule type" value="Genomic_DNA"/>
</dbReference>
<feature type="compositionally biased region" description="Basic and acidic residues" evidence="1">
    <location>
        <begin position="58"/>
        <end position="70"/>
    </location>
</feature>
<sequence length="159" mass="18034">MAPQKRHAEESLASCSKQAKMQRDTEEQEDIPMGEGLDINTELSRSDHPSSSIHRAVRRPEKEDREAKDAQIIEDLDTMKLIFQEAARYASSVAKTEPNEREPFKDTQVCSMLAACPEKLLSKIYALREIVTGHAGRHSMLIEDMKFCEEVCNILTRGE</sequence>
<protein>
    <submittedName>
        <fullName evidence="2">Uncharacterized protein</fullName>
    </submittedName>
</protein>
<dbReference type="eggNOG" id="ENOG502T6IY">
    <property type="taxonomic scope" value="Eukaryota"/>
</dbReference>
<dbReference type="InParanoid" id="E5R1J9"/>
<dbReference type="HOGENOM" id="CLU_1660286_0_0_1"/>
<evidence type="ECO:0000313" key="3">
    <source>
        <dbReference type="Proteomes" id="UP000002669"/>
    </source>
</evidence>
<dbReference type="AlphaFoldDB" id="E5R1J9"/>
<dbReference type="GeneID" id="10032817"/>
<feature type="compositionally biased region" description="Basic and acidic residues" evidence="1">
    <location>
        <begin position="1"/>
        <end position="10"/>
    </location>
</feature>